<dbReference type="AlphaFoldDB" id="A4BPC6"/>
<dbReference type="HOGENOM" id="CLU_849122_0_0_6"/>
<dbReference type="RefSeq" id="WP_005002777.1">
    <property type="nucleotide sequence ID" value="NZ_CH672427.1"/>
</dbReference>
<protein>
    <submittedName>
        <fullName evidence="1">Uncharacterized protein</fullName>
    </submittedName>
</protein>
<organism evidence="1 2">
    <name type="scientific">Nitrococcus mobilis Nb-231</name>
    <dbReference type="NCBI Taxonomy" id="314278"/>
    <lineage>
        <taxon>Bacteria</taxon>
        <taxon>Pseudomonadati</taxon>
        <taxon>Pseudomonadota</taxon>
        <taxon>Gammaproteobacteria</taxon>
        <taxon>Chromatiales</taxon>
        <taxon>Ectothiorhodospiraceae</taxon>
        <taxon>Nitrococcus</taxon>
    </lineage>
</organism>
<sequence length="297" mass="32196">MRWPAALRATLLALIGVLPLSVNGQGFAGKRLFPATPSVVDPFFIDELDLLLSHQPDVNKDDAKVDTTQAALNFSKRITRRLTLTLASGYAHLDPAQGSQQNGFTNTTLGIQFMGPISAERESVVAIGLDAKLGGTGSQAIDRDSFSTISPAFFLGQGFGNLPQSVKYLRPLAFNTAIAYNFPTRGREPETLSSGFALHYNLGYLTSFVRDIGLPSWLNHAIPVVEAPLRFCMESGCKGLTGTVNPGVIWFNHLGQVSVEASIPVNERTGDSVGMRLQLHLYMEDLFPNSLGKPLFD</sequence>
<name>A4BPC6_9GAMM</name>
<dbReference type="eggNOG" id="ENOG502Z80A">
    <property type="taxonomic scope" value="Bacteria"/>
</dbReference>
<dbReference type="OrthoDB" id="5791911at2"/>
<proteinExistence type="predicted"/>
<dbReference type="STRING" id="314278.NB231_11844"/>
<evidence type="ECO:0000313" key="2">
    <source>
        <dbReference type="Proteomes" id="UP000003374"/>
    </source>
</evidence>
<gene>
    <name evidence="1" type="ORF">NB231_11844</name>
</gene>
<dbReference type="Proteomes" id="UP000003374">
    <property type="component" value="Unassembled WGS sequence"/>
</dbReference>
<dbReference type="EMBL" id="AAOF01000003">
    <property type="protein sequence ID" value="EAR22427.1"/>
    <property type="molecule type" value="Genomic_DNA"/>
</dbReference>
<keyword evidence="2" id="KW-1185">Reference proteome</keyword>
<accession>A4BPC6</accession>
<reference evidence="1 2" key="1">
    <citation type="submission" date="2006-02" db="EMBL/GenBank/DDBJ databases">
        <authorList>
            <person name="Waterbury J."/>
            <person name="Ferriera S."/>
            <person name="Johnson J."/>
            <person name="Kravitz S."/>
            <person name="Halpern A."/>
            <person name="Remington K."/>
            <person name="Beeson K."/>
            <person name="Tran B."/>
            <person name="Rogers Y.-H."/>
            <person name="Friedman R."/>
            <person name="Venter J.C."/>
        </authorList>
    </citation>
    <scope>NUCLEOTIDE SEQUENCE [LARGE SCALE GENOMIC DNA]</scope>
    <source>
        <strain evidence="1 2">Nb-231</strain>
    </source>
</reference>
<comment type="caution">
    <text evidence="1">The sequence shown here is derived from an EMBL/GenBank/DDBJ whole genome shotgun (WGS) entry which is preliminary data.</text>
</comment>
<evidence type="ECO:0000313" key="1">
    <source>
        <dbReference type="EMBL" id="EAR22427.1"/>
    </source>
</evidence>